<sequence length="269" mass="26754">MRVGFVGAGRMGTPMVERLLAAGHEVTALGRSAEKRTALAELGAATVSAAPDVAAGADVVIVCVFTDEQVRELCSDSPAGNGLLAAMRPGSVLVVHTTGSPQTAATLAEAGAARDVGVLDAPVSGGPHDIAAGTLTLYLGGTEDAVAKARPALASYGDPVVHVGPVGSGQKMKLINNALFAAQIGLVAEATKLAERLGIDESAALDALPHGSGASRAMGNIARAGSAAKFIAAVGEFIGKDVAVVRRTTAELGADLGRLDPLVDAGLGH</sequence>
<dbReference type="Gene3D" id="3.40.50.720">
    <property type="entry name" value="NAD(P)-binding Rossmann-like Domain"/>
    <property type="match status" value="1"/>
</dbReference>
<evidence type="ECO:0000313" key="7">
    <source>
        <dbReference type="Proteomes" id="UP001190466"/>
    </source>
</evidence>
<dbReference type="Pfam" id="PF14833">
    <property type="entry name" value="NAD_binding_11"/>
    <property type="match status" value="1"/>
</dbReference>
<evidence type="ECO:0000256" key="2">
    <source>
        <dbReference type="ARBA" id="ARBA00023002"/>
    </source>
</evidence>
<keyword evidence="2 6" id="KW-0560">Oxidoreductase</keyword>
<accession>A0ABM9MBM4</accession>
<organism evidence="6 7">
    <name type="scientific">[Mycobacterium] wendilense</name>
    <dbReference type="NCBI Taxonomy" id="3064284"/>
    <lineage>
        <taxon>Bacteria</taxon>
        <taxon>Bacillati</taxon>
        <taxon>Actinomycetota</taxon>
        <taxon>Actinomycetes</taxon>
        <taxon>Mycobacteriales</taxon>
        <taxon>Mycobacteriaceae</taxon>
        <taxon>Mycolicibacter</taxon>
    </lineage>
</organism>
<dbReference type="InterPro" id="IPR008927">
    <property type="entry name" value="6-PGluconate_DH-like_C_sf"/>
</dbReference>
<keyword evidence="3" id="KW-0520">NAD</keyword>
<evidence type="ECO:0000259" key="4">
    <source>
        <dbReference type="Pfam" id="PF03446"/>
    </source>
</evidence>
<dbReference type="EC" id="1.1.-.-" evidence="6"/>
<dbReference type="RefSeq" id="WP_316515603.1">
    <property type="nucleotide sequence ID" value="NZ_OY726395.1"/>
</dbReference>
<gene>
    <name evidence="6" type="ORF">MU0050_001452</name>
</gene>
<dbReference type="Pfam" id="PF03446">
    <property type="entry name" value="NAD_binding_2"/>
    <property type="match status" value="1"/>
</dbReference>
<dbReference type="InterPro" id="IPR015815">
    <property type="entry name" value="HIBADH-related"/>
</dbReference>
<evidence type="ECO:0000256" key="3">
    <source>
        <dbReference type="ARBA" id="ARBA00023027"/>
    </source>
</evidence>
<dbReference type="SUPFAM" id="SSF48179">
    <property type="entry name" value="6-phosphogluconate dehydrogenase C-terminal domain-like"/>
    <property type="match status" value="1"/>
</dbReference>
<protein>
    <submittedName>
        <fullName evidence="6">NAD(P)-dependent oxidoreductase</fullName>
        <ecNumber evidence="6">1.1.-.-</ecNumber>
    </submittedName>
</protein>
<dbReference type="GO" id="GO:0016491">
    <property type="term" value="F:oxidoreductase activity"/>
    <property type="evidence" value="ECO:0007669"/>
    <property type="project" value="UniProtKB-KW"/>
</dbReference>
<evidence type="ECO:0000256" key="1">
    <source>
        <dbReference type="ARBA" id="ARBA00009080"/>
    </source>
</evidence>
<evidence type="ECO:0000313" key="6">
    <source>
        <dbReference type="EMBL" id="CAJ1581228.1"/>
    </source>
</evidence>
<dbReference type="InterPro" id="IPR013328">
    <property type="entry name" value="6PGD_dom2"/>
</dbReference>
<dbReference type="PANTHER" id="PTHR43060">
    <property type="entry name" value="3-HYDROXYISOBUTYRATE DEHYDROGENASE-LIKE 1, MITOCHONDRIAL-RELATED"/>
    <property type="match status" value="1"/>
</dbReference>
<proteinExistence type="inferred from homology"/>
<dbReference type="InterPro" id="IPR036291">
    <property type="entry name" value="NAD(P)-bd_dom_sf"/>
</dbReference>
<dbReference type="Gene3D" id="1.10.1040.10">
    <property type="entry name" value="N-(1-d-carboxylethyl)-l-norvaline Dehydrogenase, domain 2"/>
    <property type="match status" value="1"/>
</dbReference>
<dbReference type="PANTHER" id="PTHR43060:SF15">
    <property type="entry name" value="3-HYDROXYISOBUTYRATE DEHYDROGENASE-LIKE 1, MITOCHONDRIAL-RELATED"/>
    <property type="match status" value="1"/>
</dbReference>
<dbReference type="InterPro" id="IPR029154">
    <property type="entry name" value="HIBADH-like_NADP-bd"/>
</dbReference>
<evidence type="ECO:0000259" key="5">
    <source>
        <dbReference type="Pfam" id="PF14833"/>
    </source>
</evidence>
<feature type="domain" description="3-hydroxyisobutyrate dehydrogenase-like NAD-binding" evidence="5">
    <location>
        <begin position="167"/>
        <end position="255"/>
    </location>
</feature>
<dbReference type="EMBL" id="OY726395">
    <property type="protein sequence ID" value="CAJ1581228.1"/>
    <property type="molecule type" value="Genomic_DNA"/>
</dbReference>
<name>A0ABM9MBM4_9MYCO</name>
<dbReference type="PIRSF" id="PIRSF000103">
    <property type="entry name" value="HIBADH"/>
    <property type="match status" value="1"/>
</dbReference>
<comment type="similarity">
    <text evidence="1">Belongs to the HIBADH-related family.</text>
</comment>
<keyword evidence="7" id="KW-1185">Reference proteome</keyword>
<reference evidence="6 7" key="1">
    <citation type="submission" date="2023-08" db="EMBL/GenBank/DDBJ databases">
        <authorList>
            <person name="Folkvardsen B D."/>
            <person name="Norman A."/>
        </authorList>
    </citation>
    <scope>NUCLEOTIDE SEQUENCE [LARGE SCALE GENOMIC DNA]</scope>
    <source>
        <strain evidence="6 7">Mu0050</strain>
    </source>
</reference>
<feature type="domain" description="6-phosphogluconate dehydrogenase NADP-binding" evidence="4">
    <location>
        <begin position="2"/>
        <end position="164"/>
    </location>
</feature>
<dbReference type="SUPFAM" id="SSF51735">
    <property type="entry name" value="NAD(P)-binding Rossmann-fold domains"/>
    <property type="match status" value="1"/>
</dbReference>
<dbReference type="InterPro" id="IPR006115">
    <property type="entry name" value="6PGDH_NADP-bd"/>
</dbReference>
<dbReference type="Proteomes" id="UP001190466">
    <property type="component" value="Chromosome"/>
</dbReference>